<dbReference type="GO" id="GO:0005886">
    <property type="term" value="C:plasma membrane"/>
    <property type="evidence" value="ECO:0007669"/>
    <property type="project" value="UniProtKB-SubCell"/>
</dbReference>
<organism evidence="10 11">
    <name type="scientific">Effusibacillus lacus</name>
    <dbReference type="NCBI Taxonomy" id="1348429"/>
    <lineage>
        <taxon>Bacteria</taxon>
        <taxon>Bacillati</taxon>
        <taxon>Bacillota</taxon>
        <taxon>Bacilli</taxon>
        <taxon>Bacillales</taxon>
        <taxon>Alicyclobacillaceae</taxon>
        <taxon>Effusibacillus</taxon>
    </lineage>
</organism>
<evidence type="ECO:0000256" key="8">
    <source>
        <dbReference type="SAM" id="Phobius"/>
    </source>
</evidence>
<keyword evidence="6 8" id="KW-1133">Transmembrane helix</keyword>
<dbReference type="PROSITE" id="PS50850">
    <property type="entry name" value="MFS"/>
    <property type="match status" value="1"/>
</dbReference>
<feature type="domain" description="Major facilitator superfamily (MFS) profile" evidence="9">
    <location>
        <begin position="1"/>
        <end position="379"/>
    </location>
</feature>
<feature type="transmembrane region" description="Helical" evidence="8">
    <location>
        <begin position="238"/>
        <end position="260"/>
    </location>
</feature>
<comment type="similarity">
    <text evidence="2">Belongs to the major facilitator superfamily.</text>
</comment>
<evidence type="ECO:0000256" key="7">
    <source>
        <dbReference type="ARBA" id="ARBA00023136"/>
    </source>
</evidence>
<feature type="transmembrane region" description="Helical" evidence="8">
    <location>
        <begin position="272"/>
        <end position="298"/>
    </location>
</feature>
<feature type="transmembrane region" description="Helical" evidence="8">
    <location>
        <begin position="157"/>
        <end position="177"/>
    </location>
</feature>
<dbReference type="InterPro" id="IPR011701">
    <property type="entry name" value="MFS"/>
</dbReference>
<dbReference type="RefSeq" id="WP_096181652.1">
    <property type="nucleotide sequence ID" value="NZ_BDUF01000043.1"/>
</dbReference>
<feature type="transmembrane region" description="Helical" evidence="8">
    <location>
        <begin position="331"/>
        <end position="348"/>
    </location>
</feature>
<comment type="subcellular location">
    <subcellularLocation>
        <location evidence="1">Cell membrane</location>
        <topology evidence="1">Multi-pass membrane protein</topology>
    </subcellularLocation>
</comment>
<dbReference type="CDD" id="cd17324">
    <property type="entry name" value="MFS_NepI_like"/>
    <property type="match status" value="1"/>
</dbReference>
<dbReference type="Gene3D" id="1.20.1250.20">
    <property type="entry name" value="MFS general substrate transporter like domains"/>
    <property type="match status" value="1"/>
</dbReference>
<evidence type="ECO:0000256" key="4">
    <source>
        <dbReference type="ARBA" id="ARBA00022475"/>
    </source>
</evidence>
<comment type="caution">
    <text evidence="10">The sequence shown here is derived from an EMBL/GenBank/DDBJ whole genome shotgun (WGS) entry which is preliminary data.</text>
</comment>
<dbReference type="SUPFAM" id="SSF103473">
    <property type="entry name" value="MFS general substrate transporter"/>
    <property type="match status" value="1"/>
</dbReference>
<dbReference type="PROSITE" id="PS00216">
    <property type="entry name" value="SUGAR_TRANSPORT_1"/>
    <property type="match status" value="1"/>
</dbReference>
<evidence type="ECO:0000256" key="3">
    <source>
        <dbReference type="ARBA" id="ARBA00022448"/>
    </source>
</evidence>
<feature type="transmembrane region" description="Helical" evidence="8">
    <location>
        <begin position="128"/>
        <end position="145"/>
    </location>
</feature>
<feature type="transmembrane region" description="Helical" evidence="8">
    <location>
        <begin position="40"/>
        <end position="58"/>
    </location>
</feature>
<proteinExistence type="inferred from homology"/>
<evidence type="ECO:0000256" key="5">
    <source>
        <dbReference type="ARBA" id="ARBA00022692"/>
    </source>
</evidence>
<evidence type="ECO:0000313" key="10">
    <source>
        <dbReference type="EMBL" id="GAX89944.1"/>
    </source>
</evidence>
<accession>A0A292YNH7</accession>
<name>A0A292YNH7_9BACL</name>
<evidence type="ECO:0000256" key="2">
    <source>
        <dbReference type="ARBA" id="ARBA00008335"/>
    </source>
</evidence>
<keyword evidence="5 8" id="KW-0812">Transmembrane</keyword>
<feature type="transmembrane region" description="Helical" evidence="8">
    <location>
        <begin position="70"/>
        <end position="90"/>
    </location>
</feature>
<gene>
    <name evidence="10" type="ORF">EFBL_1570</name>
</gene>
<dbReference type="PANTHER" id="PTHR43271:SF2">
    <property type="entry name" value="BLL2771 PROTEIN"/>
    <property type="match status" value="1"/>
</dbReference>
<keyword evidence="11" id="KW-1185">Reference proteome</keyword>
<feature type="transmembrane region" description="Helical" evidence="8">
    <location>
        <begin position="96"/>
        <end position="116"/>
    </location>
</feature>
<reference evidence="11" key="1">
    <citation type="submission" date="2017-07" db="EMBL/GenBank/DDBJ databases">
        <title>Draft genome sequence of Effusibacillus lacus strain skLN1.</title>
        <authorList>
            <person name="Watanabe M."/>
            <person name="Kojima H."/>
            <person name="Fukui M."/>
        </authorList>
    </citation>
    <scope>NUCLEOTIDE SEQUENCE [LARGE SCALE GENOMIC DNA]</scope>
    <source>
        <strain evidence="11">skLN1</strain>
    </source>
</reference>
<dbReference type="EMBL" id="BDUF01000043">
    <property type="protein sequence ID" value="GAX89944.1"/>
    <property type="molecule type" value="Genomic_DNA"/>
</dbReference>
<dbReference type="Pfam" id="PF07690">
    <property type="entry name" value="MFS_1"/>
    <property type="match status" value="2"/>
</dbReference>
<sequence>MSRLLILFFAATNIFAILYAPQPLLPMLASVFDISVPTASLAISLPIVALAVASLLLAPITDKWDRKNGILLANACLILPSIFLCFADSFPEFLLWRFWQGICIPGVTALLMAYAAEEFPANERGRVLGIYVSATVVGGLSGRIIGGVLADAFFWQAPFYVFALVAALLTVMIWRWLPPSSRQSKKDNHSLLGFLVHFANPKLVGTFFIGFSQFFAFIGVFTYIPFHVSQPPYSLGPTAISLLFVTFVFGILSAPAAGYLSDRIGRRSTMALGHLVGGFGIAVTLLPSIAAMVVGLSLMSAGNFASQSAATAYVGDVATKSRGAATSLYQFFYYMGGSLGAWLPGLLWDRYEWHGVTALTVGTILLALVSNHFLAGRNSWQTGSGHSTLSH</sequence>
<dbReference type="GO" id="GO:0022857">
    <property type="term" value="F:transmembrane transporter activity"/>
    <property type="evidence" value="ECO:0007669"/>
    <property type="project" value="InterPro"/>
</dbReference>
<feature type="transmembrane region" description="Helical" evidence="8">
    <location>
        <begin position="355"/>
        <end position="374"/>
    </location>
</feature>
<dbReference type="PANTHER" id="PTHR43271">
    <property type="entry name" value="BLL2771 PROTEIN"/>
    <property type="match status" value="1"/>
</dbReference>
<evidence type="ECO:0000259" key="9">
    <source>
        <dbReference type="PROSITE" id="PS50850"/>
    </source>
</evidence>
<dbReference type="InterPro" id="IPR020846">
    <property type="entry name" value="MFS_dom"/>
</dbReference>
<keyword evidence="3" id="KW-0813">Transport</keyword>
<dbReference type="InterPro" id="IPR036259">
    <property type="entry name" value="MFS_trans_sf"/>
</dbReference>
<evidence type="ECO:0000256" key="6">
    <source>
        <dbReference type="ARBA" id="ARBA00022989"/>
    </source>
</evidence>
<feature type="transmembrane region" description="Helical" evidence="8">
    <location>
        <begin position="203"/>
        <end position="226"/>
    </location>
</feature>
<keyword evidence="7 8" id="KW-0472">Membrane</keyword>
<dbReference type="Proteomes" id="UP000217785">
    <property type="component" value="Unassembled WGS sequence"/>
</dbReference>
<dbReference type="InterPro" id="IPR005829">
    <property type="entry name" value="Sugar_transporter_CS"/>
</dbReference>
<evidence type="ECO:0000256" key="1">
    <source>
        <dbReference type="ARBA" id="ARBA00004651"/>
    </source>
</evidence>
<dbReference type="AlphaFoldDB" id="A0A292YNH7"/>
<dbReference type="OrthoDB" id="63984at2"/>
<protein>
    <submittedName>
        <fullName evidence="10">MFS transporter</fullName>
    </submittedName>
</protein>
<evidence type="ECO:0000313" key="11">
    <source>
        <dbReference type="Proteomes" id="UP000217785"/>
    </source>
</evidence>
<keyword evidence="4" id="KW-1003">Cell membrane</keyword>